<evidence type="ECO:0000313" key="2">
    <source>
        <dbReference type="EMBL" id="GAG16361.1"/>
    </source>
</evidence>
<protein>
    <recommendedName>
        <fullName evidence="1">Thioester reductase (TE) domain-containing protein</fullName>
    </recommendedName>
</protein>
<dbReference type="InterPro" id="IPR013120">
    <property type="entry name" value="FAR_NAD-bd"/>
</dbReference>
<accession>X0WUG3</accession>
<dbReference type="GO" id="GO:0080019">
    <property type="term" value="F:alcohol-forming very long-chain fatty acyl-CoA reductase activity"/>
    <property type="evidence" value="ECO:0007669"/>
    <property type="project" value="InterPro"/>
</dbReference>
<gene>
    <name evidence="2" type="ORF">S01H1_54321</name>
</gene>
<evidence type="ECO:0000259" key="1">
    <source>
        <dbReference type="Pfam" id="PF07993"/>
    </source>
</evidence>
<dbReference type="EMBL" id="BARS01035238">
    <property type="protein sequence ID" value="GAG16361.1"/>
    <property type="molecule type" value="Genomic_DNA"/>
</dbReference>
<feature type="non-terminal residue" evidence="2">
    <location>
        <position position="258"/>
    </location>
</feature>
<dbReference type="AlphaFoldDB" id="X0WUG3"/>
<sequence>TGWFEKQHMHKSLRSWPYRKVFLSGATGLIGGQILREMLELPMVEEVACLVRASNKQSGAERLSGRLEKFGLSEAELREAIAKVRPVEGEITQGLWDIKPAELRRLRGETELLIHCAASTSFVDVDSCEAMNVKGTEQMLEVVKGCEKLRRLVHFSTATLCGYRPNAVVKEGDSPSENDKHLVAYTRTKAQAEQLLWEKRQEFPLLVVRPSITMAQGSEDPKQARLFLWSLYAMAQLPFVPVKTESLIDIVTLDFVVK</sequence>
<feature type="non-terminal residue" evidence="2">
    <location>
        <position position="1"/>
    </location>
</feature>
<dbReference type="Gene3D" id="3.40.50.720">
    <property type="entry name" value="NAD(P)-binding Rossmann-like Domain"/>
    <property type="match status" value="1"/>
</dbReference>
<organism evidence="2">
    <name type="scientific">marine sediment metagenome</name>
    <dbReference type="NCBI Taxonomy" id="412755"/>
    <lineage>
        <taxon>unclassified sequences</taxon>
        <taxon>metagenomes</taxon>
        <taxon>ecological metagenomes</taxon>
    </lineage>
</organism>
<comment type="caution">
    <text evidence="2">The sequence shown here is derived from an EMBL/GenBank/DDBJ whole genome shotgun (WGS) entry which is preliminary data.</text>
</comment>
<name>X0WUG3_9ZZZZ</name>
<proteinExistence type="predicted"/>
<dbReference type="InterPro" id="IPR026055">
    <property type="entry name" value="FAR"/>
</dbReference>
<dbReference type="PANTHER" id="PTHR11011">
    <property type="entry name" value="MALE STERILITY PROTEIN 2-RELATED"/>
    <property type="match status" value="1"/>
</dbReference>
<feature type="domain" description="Thioester reductase (TE)" evidence="1">
    <location>
        <begin position="23"/>
        <end position="258"/>
    </location>
</feature>
<dbReference type="InterPro" id="IPR036291">
    <property type="entry name" value="NAD(P)-bd_dom_sf"/>
</dbReference>
<dbReference type="Pfam" id="PF07993">
    <property type="entry name" value="NAD_binding_4"/>
    <property type="match status" value="1"/>
</dbReference>
<reference evidence="2" key="1">
    <citation type="journal article" date="2014" name="Front. Microbiol.">
        <title>High frequency of phylogenetically diverse reductive dehalogenase-homologous genes in deep subseafloor sedimentary metagenomes.</title>
        <authorList>
            <person name="Kawai M."/>
            <person name="Futagami T."/>
            <person name="Toyoda A."/>
            <person name="Takaki Y."/>
            <person name="Nishi S."/>
            <person name="Hori S."/>
            <person name="Arai W."/>
            <person name="Tsubouchi T."/>
            <person name="Morono Y."/>
            <person name="Uchiyama I."/>
            <person name="Ito T."/>
            <person name="Fujiyama A."/>
            <person name="Inagaki F."/>
            <person name="Takami H."/>
        </authorList>
    </citation>
    <scope>NUCLEOTIDE SEQUENCE</scope>
    <source>
        <strain evidence="2">Expedition CK06-06</strain>
    </source>
</reference>
<dbReference type="SUPFAM" id="SSF51735">
    <property type="entry name" value="NAD(P)-binding Rossmann-fold domains"/>
    <property type="match status" value="1"/>
</dbReference>